<reference evidence="2 3" key="1">
    <citation type="submission" date="2018-10" db="EMBL/GenBank/DDBJ databases">
        <title>A high-quality apple genome assembly.</title>
        <authorList>
            <person name="Hu J."/>
        </authorList>
    </citation>
    <scope>NUCLEOTIDE SEQUENCE [LARGE SCALE GENOMIC DNA]</scope>
    <source>
        <strain evidence="3">cv. HFTH1</strain>
        <tissue evidence="2">Young leaf</tissue>
    </source>
</reference>
<comment type="caution">
    <text evidence="2">The sequence shown here is derived from an EMBL/GenBank/DDBJ whole genome shotgun (WGS) entry which is preliminary data.</text>
</comment>
<evidence type="ECO:0000313" key="3">
    <source>
        <dbReference type="Proteomes" id="UP000290289"/>
    </source>
</evidence>
<sequence length="100" mass="10677">MASNQNQNLSHKAGELTGQAQVKKDELLNQASGAAQSAQNKASNLSQSAQNKASDASRSAQNKASDESPTDIKDQATHLLQQACNATTSCHLLIYLNFYL</sequence>
<organism evidence="2 3">
    <name type="scientific">Malus domestica</name>
    <name type="common">Apple</name>
    <name type="synonym">Pyrus malus</name>
    <dbReference type="NCBI Taxonomy" id="3750"/>
    <lineage>
        <taxon>Eukaryota</taxon>
        <taxon>Viridiplantae</taxon>
        <taxon>Streptophyta</taxon>
        <taxon>Embryophyta</taxon>
        <taxon>Tracheophyta</taxon>
        <taxon>Spermatophyta</taxon>
        <taxon>Magnoliopsida</taxon>
        <taxon>eudicotyledons</taxon>
        <taxon>Gunneridae</taxon>
        <taxon>Pentapetalae</taxon>
        <taxon>rosids</taxon>
        <taxon>fabids</taxon>
        <taxon>Rosales</taxon>
        <taxon>Rosaceae</taxon>
        <taxon>Amygdaloideae</taxon>
        <taxon>Maleae</taxon>
        <taxon>Malus</taxon>
    </lineage>
</organism>
<dbReference type="Proteomes" id="UP000290289">
    <property type="component" value="Chromosome 17"/>
</dbReference>
<feature type="region of interest" description="Disordered" evidence="1">
    <location>
        <begin position="1"/>
        <end position="73"/>
    </location>
</feature>
<keyword evidence="3" id="KW-1185">Reference proteome</keyword>
<feature type="compositionally biased region" description="Polar residues" evidence="1">
    <location>
        <begin position="52"/>
        <end position="63"/>
    </location>
</feature>
<name>A0A498HD80_MALDO</name>
<feature type="compositionally biased region" description="Basic and acidic residues" evidence="1">
    <location>
        <begin position="64"/>
        <end position="73"/>
    </location>
</feature>
<feature type="compositionally biased region" description="Low complexity" evidence="1">
    <location>
        <begin position="28"/>
        <end position="51"/>
    </location>
</feature>
<dbReference type="EMBL" id="RDQH01000343">
    <property type="protein sequence ID" value="RXH69009.1"/>
    <property type="molecule type" value="Genomic_DNA"/>
</dbReference>
<evidence type="ECO:0000256" key="1">
    <source>
        <dbReference type="SAM" id="MobiDB-lite"/>
    </source>
</evidence>
<dbReference type="STRING" id="3750.A0A498HD80"/>
<proteinExistence type="predicted"/>
<accession>A0A498HD80</accession>
<protein>
    <submittedName>
        <fullName evidence="2">Uncharacterized protein</fullName>
    </submittedName>
</protein>
<gene>
    <name evidence="2" type="ORF">DVH24_031342</name>
</gene>
<evidence type="ECO:0000313" key="2">
    <source>
        <dbReference type="EMBL" id="RXH69009.1"/>
    </source>
</evidence>
<feature type="compositionally biased region" description="Polar residues" evidence="1">
    <location>
        <begin position="1"/>
        <end position="10"/>
    </location>
</feature>
<dbReference type="AlphaFoldDB" id="A0A498HD80"/>